<protein>
    <submittedName>
        <fullName evidence="1">Uncharacterized protein</fullName>
    </submittedName>
</protein>
<proteinExistence type="predicted"/>
<dbReference type="AlphaFoldDB" id="A0A2P7SDB0"/>
<dbReference type="Proteomes" id="UP000241229">
    <property type="component" value="Unassembled WGS sequence"/>
</dbReference>
<reference evidence="1 2" key="1">
    <citation type="submission" date="2018-03" db="EMBL/GenBank/DDBJ databases">
        <title>The draft genome of Mesorhizobium sp. 6GN-30.</title>
        <authorList>
            <person name="Liu L."/>
            <person name="Li L."/>
            <person name="Wang T."/>
            <person name="Zhang X."/>
            <person name="Liang L."/>
        </authorList>
    </citation>
    <scope>NUCLEOTIDE SEQUENCE [LARGE SCALE GENOMIC DNA]</scope>
    <source>
        <strain evidence="1 2">6GN30</strain>
    </source>
</reference>
<organism evidence="1 2">
    <name type="scientific">Kumtagia ephedrae</name>
    <dbReference type="NCBI Taxonomy" id="2116701"/>
    <lineage>
        <taxon>Bacteria</taxon>
        <taxon>Pseudomonadati</taxon>
        <taxon>Pseudomonadota</taxon>
        <taxon>Alphaproteobacteria</taxon>
        <taxon>Hyphomicrobiales</taxon>
        <taxon>Phyllobacteriaceae</taxon>
        <taxon>Kumtagia</taxon>
    </lineage>
</organism>
<name>A0A2P7SDB0_9HYPH</name>
<gene>
    <name evidence="1" type="ORF">C7I84_10795</name>
</gene>
<evidence type="ECO:0000313" key="1">
    <source>
        <dbReference type="EMBL" id="PSJ60468.1"/>
    </source>
</evidence>
<keyword evidence="2" id="KW-1185">Reference proteome</keyword>
<sequence>MSIHRAAVRHVDDERLWLTLEAFERRGRYPLTLESFLRERWPPQPATDGAHVAVPVGVWEGIRLWRLFRSGRSLGYLGTDNAVGIGAQADDALAFAGRLS</sequence>
<accession>A0A2P7SDB0</accession>
<dbReference type="EMBL" id="PXYK01000009">
    <property type="protein sequence ID" value="PSJ60468.1"/>
    <property type="molecule type" value="Genomic_DNA"/>
</dbReference>
<evidence type="ECO:0000313" key="2">
    <source>
        <dbReference type="Proteomes" id="UP000241229"/>
    </source>
</evidence>
<comment type="caution">
    <text evidence="1">The sequence shown here is derived from an EMBL/GenBank/DDBJ whole genome shotgun (WGS) entry which is preliminary data.</text>
</comment>